<dbReference type="Pfam" id="PF19730">
    <property type="entry name" value="DUF6221"/>
    <property type="match status" value="1"/>
</dbReference>
<reference evidence="2" key="1">
    <citation type="journal article" date="2019" name="Int. J. Syst. Evol. Microbiol.">
        <title>The Global Catalogue of Microorganisms (GCM) 10K type strain sequencing project: providing services to taxonomists for standard genome sequencing and annotation.</title>
        <authorList>
            <consortium name="The Broad Institute Genomics Platform"/>
            <consortium name="The Broad Institute Genome Sequencing Center for Infectious Disease"/>
            <person name="Wu L."/>
            <person name="Ma J."/>
        </authorList>
    </citation>
    <scope>NUCLEOTIDE SEQUENCE [LARGE SCALE GENOMIC DNA]</scope>
    <source>
        <strain evidence="2">JCM 30846</strain>
    </source>
</reference>
<proteinExistence type="predicted"/>
<name>A0ABP7EKB9_9ACTN</name>
<gene>
    <name evidence="1" type="ORF">GCM10023082_14920</name>
</gene>
<dbReference type="Proteomes" id="UP001499884">
    <property type="component" value="Unassembled WGS sequence"/>
</dbReference>
<protein>
    <submittedName>
        <fullName evidence="1">Uncharacterized protein</fullName>
    </submittedName>
</protein>
<comment type="caution">
    <text evidence="1">The sequence shown here is derived from an EMBL/GenBank/DDBJ whole genome shotgun (WGS) entry which is preliminary data.</text>
</comment>
<sequence>MNDFRDLIAFVQARLDEDEAVANAPADAAWATTAWTFHSGDNPYVDLGTQHLDNVSALNAAEMEHIARHDPARVLRRTAAARELLSRYEAMEADVPVVTGVEAILSEYRRAILPQLAAEWADHPDYQETWRA</sequence>
<dbReference type="RefSeq" id="WP_345642867.1">
    <property type="nucleotide sequence ID" value="NZ_BAABEP010000006.1"/>
</dbReference>
<organism evidence="1 2">
    <name type="scientific">Streptomyces tremellae</name>
    <dbReference type="NCBI Taxonomy" id="1124239"/>
    <lineage>
        <taxon>Bacteria</taxon>
        <taxon>Bacillati</taxon>
        <taxon>Actinomycetota</taxon>
        <taxon>Actinomycetes</taxon>
        <taxon>Kitasatosporales</taxon>
        <taxon>Streptomycetaceae</taxon>
        <taxon>Streptomyces</taxon>
    </lineage>
</organism>
<accession>A0ABP7EKB9</accession>
<evidence type="ECO:0000313" key="2">
    <source>
        <dbReference type="Proteomes" id="UP001499884"/>
    </source>
</evidence>
<evidence type="ECO:0000313" key="1">
    <source>
        <dbReference type="EMBL" id="GAA3718395.1"/>
    </source>
</evidence>
<keyword evidence="2" id="KW-1185">Reference proteome</keyword>
<dbReference type="EMBL" id="BAABEP010000006">
    <property type="protein sequence ID" value="GAA3718395.1"/>
    <property type="molecule type" value="Genomic_DNA"/>
</dbReference>
<dbReference type="InterPro" id="IPR046193">
    <property type="entry name" value="DUF6221"/>
</dbReference>